<evidence type="ECO:0000313" key="2">
    <source>
        <dbReference type="EMBL" id="GGM08755.1"/>
    </source>
</evidence>
<keyword evidence="3" id="KW-1185">Reference proteome</keyword>
<accession>A0ABQ2GR32</accession>
<dbReference type="EMBL" id="BMNW01000004">
    <property type="protein sequence ID" value="GGM08755.1"/>
    <property type="molecule type" value="Genomic_DNA"/>
</dbReference>
<feature type="region of interest" description="Disordered" evidence="1">
    <location>
        <begin position="204"/>
        <end position="223"/>
    </location>
</feature>
<gene>
    <name evidence="2" type="ORF">GCM10009425_20030</name>
</gene>
<reference evidence="3" key="1">
    <citation type="journal article" date="2019" name="Int. J. Syst. Evol. Microbiol.">
        <title>The Global Catalogue of Microorganisms (GCM) 10K type strain sequencing project: providing services to taxonomists for standard genome sequencing and annotation.</title>
        <authorList>
            <consortium name="The Broad Institute Genomics Platform"/>
            <consortium name="The Broad Institute Genome Sequencing Center for Infectious Disease"/>
            <person name="Wu L."/>
            <person name="Ma J."/>
        </authorList>
    </citation>
    <scope>NUCLEOTIDE SEQUENCE [LARGE SCALE GENOMIC DNA]</scope>
    <source>
        <strain evidence="3">JCM 13501</strain>
    </source>
</reference>
<feature type="compositionally biased region" description="Pro residues" evidence="1">
    <location>
        <begin position="210"/>
        <end position="219"/>
    </location>
</feature>
<organism evidence="2 3">
    <name type="scientific">Pseudomonas asuensis</name>
    <dbReference type="NCBI Taxonomy" id="1825787"/>
    <lineage>
        <taxon>Bacteria</taxon>
        <taxon>Pseudomonadati</taxon>
        <taxon>Pseudomonadota</taxon>
        <taxon>Gammaproteobacteria</taxon>
        <taxon>Pseudomonadales</taxon>
        <taxon>Pseudomonadaceae</taxon>
        <taxon>Pseudomonas</taxon>
    </lineage>
</organism>
<name>A0ABQ2GR32_9PSED</name>
<dbReference type="Proteomes" id="UP000616499">
    <property type="component" value="Unassembled WGS sequence"/>
</dbReference>
<evidence type="ECO:0000313" key="3">
    <source>
        <dbReference type="Proteomes" id="UP000616499"/>
    </source>
</evidence>
<protein>
    <submittedName>
        <fullName evidence="2">Uncharacterized protein</fullName>
    </submittedName>
</protein>
<evidence type="ECO:0000256" key="1">
    <source>
        <dbReference type="SAM" id="MobiDB-lite"/>
    </source>
</evidence>
<comment type="caution">
    <text evidence="2">The sequence shown here is derived from an EMBL/GenBank/DDBJ whole genome shotgun (WGS) entry which is preliminary data.</text>
</comment>
<sequence length="425" mass="47969">MNARVLQDELFSTFDLRERLNAQRSRLDEALAALDEQRLLNTAPNALIDYFVATYRIEPPELRRHEWQAETDDAGDFDGNTATHRLDIDIPFDGDAEWFGAQAGPWMGTSCVTRISGQSLILTFEIKRGSEQAARALIDREVNEIDKALAWIRQEVTAYNDSLLATVDSVINSRREWLLSHQALTQALGIPLHKRSDAPLDRLANTPRHALPPMPPPLDNAPDLPEPVLNPDQHGHIVETLGNAITLLMYSPSLLARWNESALRNYLSIALNSQFESPKTAEPFVPVGYSALGLRSGQRIAFLVACMFWKNAETYQEQLEYLLAHPLGRETRLTLLVFHRGQRLARTLNDIRTQNSAHPYYLEAPEEQPENGSQVTLQTPSNPARLIHLTTFVFKAPKAQGSVTSPQRRALKKIEPSRIQTRFDF</sequence>
<dbReference type="RefSeq" id="WP_188865992.1">
    <property type="nucleotide sequence ID" value="NZ_BMNW01000004.1"/>
</dbReference>
<proteinExistence type="predicted"/>